<dbReference type="PANTHER" id="PTHR43322:SF5">
    <property type="entry name" value="1-DEOXY-D-XYLULOSE-5-PHOSPHATE SYNTHASE, CHLOROPLASTIC"/>
    <property type="match status" value="1"/>
</dbReference>
<comment type="subunit">
    <text evidence="3">Homodimer.</text>
</comment>
<dbReference type="GO" id="GO:0008661">
    <property type="term" value="F:1-deoxy-D-xylulose-5-phosphate synthase activity"/>
    <property type="evidence" value="ECO:0007669"/>
    <property type="project" value="InterPro"/>
</dbReference>
<evidence type="ECO:0000256" key="2">
    <source>
        <dbReference type="ARBA" id="ARBA00001964"/>
    </source>
</evidence>
<dbReference type="InterPro" id="IPR049557">
    <property type="entry name" value="Transketolase_CS"/>
</dbReference>
<gene>
    <name evidence="8" type="ORF">HC62_12750</name>
</gene>
<dbReference type="InterPro" id="IPR005477">
    <property type="entry name" value="Dxylulose-5-P_synthase"/>
</dbReference>
<accession>A0A252A5M6</accession>
<comment type="caution">
    <text evidence="8">The sequence shown here is derived from an EMBL/GenBank/DDBJ whole genome shotgun (WGS) entry which is preliminary data.</text>
</comment>
<feature type="non-terminal residue" evidence="8">
    <location>
        <position position="71"/>
    </location>
</feature>
<evidence type="ECO:0000313" key="9">
    <source>
        <dbReference type="Proteomes" id="UP000194565"/>
    </source>
</evidence>
<sequence>MADQTPPTTATGGATIPTLGRFPALDRVTYPSDMRNFSVEQLKQVADELRAETIDAVSTTGGHLGASLGVV</sequence>
<name>A0A252A5M6_9PROT</name>
<dbReference type="GO" id="GO:0016114">
    <property type="term" value="P:terpenoid biosynthetic process"/>
    <property type="evidence" value="ECO:0007669"/>
    <property type="project" value="InterPro"/>
</dbReference>
<dbReference type="AlphaFoldDB" id="A0A252A5M6"/>
<organism evidence="8 9">
    <name type="scientific">Acetobacter tropicalis</name>
    <dbReference type="NCBI Taxonomy" id="104102"/>
    <lineage>
        <taxon>Bacteria</taxon>
        <taxon>Pseudomonadati</taxon>
        <taxon>Pseudomonadota</taxon>
        <taxon>Alphaproteobacteria</taxon>
        <taxon>Acetobacterales</taxon>
        <taxon>Acetobacteraceae</taxon>
        <taxon>Acetobacter</taxon>
    </lineage>
</organism>
<evidence type="ECO:0000256" key="3">
    <source>
        <dbReference type="ARBA" id="ARBA00011738"/>
    </source>
</evidence>
<dbReference type="EMBL" id="JOMM01000042">
    <property type="protein sequence ID" value="OUI84893.1"/>
    <property type="molecule type" value="Genomic_DNA"/>
</dbReference>
<comment type="cofactor">
    <cofactor evidence="2">
        <name>thiamine diphosphate</name>
        <dbReference type="ChEBI" id="CHEBI:58937"/>
    </cofactor>
</comment>
<protein>
    <submittedName>
        <fullName evidence="8">Uncharacterized protein</fullName>
    </submittedName>
</protein>
<dbReference type="RefSeq" id="WP_303393790.1">
    <property type="nucleotide sequence ID" value="NZ_JOMM01000042.1"/>
</dbReference>
<dbReference type="GO" id="GO:0046872">
    <property type="term" value="F:metal ion binding"/>
    <property type="evidence" value="ECO:0007669"/>
    <property type="project" value="UniProtKB-KW"/>
</dbReference>
<keyword evidence="4" id="KW-0808">Transferase</keyword>
<evidence type="ECO:0000313" key="8">
    <source>
        <dbReference type="EMBL" id="OUI84893.1"/>
    </source>
</evidence>
<keyword evidence="5" id="KW-0479">Metal-binding</keyword>
<dbReference type="Pfam" id="PF13292">
    <property type="entry name" value="DXP_synthase_N"/>
    <property type="match status" value="1"/>
</dbReference>
<evidence type="ECO:0000256" key="1">
    <source>
        <dbReference type="ARBA" id="ARBA00001946"/>
    </source>
</evidence>
<keyword evidence="6" id="KW-0460">Magnesium</keyword>
<reference evidence="8 9" key="1">
    <citation type="submission" date="2014-06" db="EMBL/GenBank/DDBJ databases">
        <authorList>
            <person name="Ju J."/>
            <person name="Zhang J."/>
        </authorList>
    </citation>
    <scope>NUCLEOTIDE SEQUENCE [LARGE SCALE GENOMIC DNA]</scope>
    <source>
        <strain evidence="8">DmW_042</strain>
    </source>
</reference>
<dbReference type="InterPro" id="IPR029061">
    <property type="entry name" value="THDP-binding"/>
</dbReference>
<dbReference type="Proteomes" id="UP000194565">
    <property type="component" value="Unassembled WGS sequence"/>
</dbReference>
<comment type="cofactor">
    <cofactor evidence="1">
        <name>Mg(2+)</name>
        <dbReference type="ChEBI" id="CHEBI:18420"/>
    </cofactor>
</comment>
<keyword evidence="7" id="KW-0786">Thiamine pyrophosphate</keyword>
<dbReference type="PROSITE" id="PS00801">
    <property type="entry name" value="TRANSKETOLASE_1"/>
    <property type="match status" value="1"/>
</dbReference>
<proteinExistence type="predicted"/>
<dbReference type="PANTHER" id="PTHR43322">
    <property type="entry name" value="1-D-DEOXYXYLULOSE 5-PHOSPHATE SYNTHASE-RELATED"/>
    <property type="match status" value="1"/>
</dbReference>
<dbReference type="Gene3D" id="3.40.50.970">
    <property type="match status" value="1"/>
</dbReference>
<evidence type="ECO:0000256" key="7">
    <source>
        <dbReference type="ARBA" id="ARBA00023052"/>
    </source>
</evidence>
<evidence type="ECO:0000256" key="5">
    <source>
        <dbReference type="ARBA" id="ARBA00022723"/>
    </source>
</evidence>
<dbReference type="SUPFAM" id="SSF52518">
    <property type="entry name" value="Thiamin diphosphate-binding fold (THDP-binding)"/>
    <property type="match status" value="1"/>
</dbReference>
<evidence type="ECO:0000256" key="4">
    <source>
        <dbReference type="ARBA" id="ARBA00022679"/>
    </source>
</evidence>
<evidence type="ECO:0000256" key="6">
    <source>
        <dbReference type="ARBA" id="ARBA00022842"/>
    </source>
</evidence>